<organism evidence="1 2">
    <name type="scientific">Smallanthus sonchifolius</name>
    <dbReference type="NCBI Taxonomy" id="185202"/>
    <lineage>
        <taxon>Eukaryota</taxon>
        <taxon>Viridiplantae</taxon>
        <taxon>Streptophyta</taxon>
        <taxon>Embryophyta</taxon>
        <taxon>Tracheophyta</taxon>
        <taxon>Spermatophyta</taxon>
        <taxon>Magnoliopsida</taxon>
        <taxon>eudicotyledons</taxon>
        <taxon>Gunneridae</taxon>
        <taxon>Pentapetalae</taxon>
        <taxon>asterids</taxon>
        <taxon>campanulids</taxon>
        <taxon>Asterales</taxon>
        <taxon>Asteraceae</taxon>
        <taxon>Asteroideae</taxon>
        <taxon>Heliantheae alliance</taxon>
        <taxon>Millerieae</taxon>
        <taxon>Smallanthus</taxon>
    </lineage>
</organism>
<evidence type="ECO:0000313" key="2">
    <source>
        <dbReference type="Proteomes" id="UP001056120"/>
    </source>
</evidence>
<proteinExistence type="predicted"/>
<gene>
    <name evidence="1" type="ORF">L1987_50948</name>
</gene>
<protein>
    <submittedName>
        <fullName evidence="1">Uncharacterized protein</fullName>
    </submittedName>
</protein>
<accession>A0ACB9ENW3</accession>
<evidence type="ECO:0000313" key="1">
    <source>
        <dbReference type="EMBL" id="KAI3760552.1"/>
    </source>
</evidence>
<dbReference type="Proteomes" id="UP001056120">
    <property type="component" value="Linkage Group LG17"/>
</dbReference>
<reference evidence="1 2" key="2">
    <citation type="journal article" date="2022" name="Mol. Ecol. Resour.">
        <title>The genomes of chicory, endive, great burdock and yacon provide insights into Asteraceae paleo-polyploidization history and plant inulin production.</title>
        <authorList>
            <person name="Fan W."/>
            <person name="Wang S."/>
            <person name="Wang H."/>
            <person name="Wang A."/>
            <person name="Jiang F."/>
            <person name="Liu H."/>
            <person name="Zhao H."/>
            <person name="Xu D."/>
            <person name="Zhang Y."/>
        </authorList>
    </citation>
    <scope>NUCLEOTIDE SEQUENCE [LARGE SCALE GENOMIC DNA]</scope>
    <source>
        <strain evidence="2">cv. Yunnan</strain>
        <tissue evidence="1">Leaves</tissue>
    </source>
</reference>
<name>A0ACB9ENW3_9ASTR</name>
<reference evidence="2" key="1">
    <citation type="journal article" date="2022" name="Mol. Ecol. Resour.">
        <title>The genomes of chicory, endive, great burdock and yacon provide insights into Asteraceae palaeo-polyploidization history and plant inulin production.</title>
        <authorList>
            <person name="Fan W."/>
            <person name="Wang S."/>
            <person name="Wang H."/>
            <person name="Wang A."/>
            <person name="Jiang F."/>
            <person name="Liu H."/>
            <person name="Zhao H."/>
            <person name="Xu D."/>
            <person name="Zhang Y."/>
        </authorList>
    </citation>
    <scope>NUCLEOTIDE SEQUENCE [LARGE SCALE GENOMIC DNA]</scope>
    <source>
        <strain evidence="2">cv. Yunnan</strain>
    </source>
</reference>
<keyword evidence="2" id="KW-1185">Reference proteome</keyword>
<comment type="caution">
    <text evidence="1">The sequence shown here is derived from an EMBL/GenBank/DDBJ whole genome shotgun (WGS) entry which is preliminary data.</text>
</comment>
<dbReference type="EMBL" id="CM042034">
    <property type="protein sequence ID" value="KAI3760552.1"/>
    <property type="molecule type" value="Genomic_DNA"/>
</dbReference>
<sequence>MELRLVLSRNIRVGKWLLQAASPVAISPGKKASGSLLLKVVGAEMLVVNKSAKAFSLQQDGMLFPDKGQEASS</sequence>